<feature type="transmembrane region" description="Helical" evidence="14">
    <location>
        <begin position="461"/>
        <end position="482"/>
    </location>
</feature>
<keyword evidence="5 14" id="KW-0812">Transmembrane</keyword>
<feature type="transmembrane region" description="Helical" evidence="14">
    <location>
        <begin position="200"/>
        <end position="224"/>
    </location>
</feature>
<evidence type="ECO:0000256" key="4">
    <source>
        <dbReference type="ARBA" id="ARBA00022475"/>
    </source>
</evidence>
<evidence type="ECO:0000256" key="11">
    <source>
        <dbReference type="ARBA" id="ARBA00023201"/>
    </source>
</evidence>
<keyword evidence="8 14" id="KW-0915">Sodium</keyword>
<feature type="transmembrane region" description="Helical" evidence="14">
    <location>
        <begin position="126"/>
        <end position="148"/>
    </location>
</feature>
<evidence type="ECO:0000256" key="14">
    <source>
        <dbReference type="RuleBase" id="RU366012"/>
    </source>
</evidence>
<dbReference type="PROSITE" id="PS00457">
    <property type="entry name" value="NA_SOLUT_SYMP_2"/>
    <property type="match status" value="1"/>
</dbReference>
<feature type="transmembrane region" description="Helical" evidence="14">
    <location>
        <begin position="329"/>
        <end position="350"/>
    </location>
</feature>
<keyword evidence="16" id="KW-1185">Reference proteome</keyword>
<dbReference type="PANTHER" id="PTHR48086:SF3">
    <property type="entry name" value="SODIUM_PROLINE SYMPORTER"/>
    <property type="match status" value="1"/>
</dbReference>
<dbReference type="PROSITE" id="PS50283">
    <property type="entry name" value="NA_SOLUT_SYMP_3"/>
    <property type="match status" value="1"/>
</dbReference>
<evidence type="ECO:0000256" key="7">
    <source>
        <dbReference type="ARBA" id="ARBA00022989"/>
    </source>
</evidence>
<keyword evidence="11 14" id="KW-0739">Sodium transport</keyword>
<dbReference type="CDD" id="cd11475">
    <property type="entry name" value="SLC5sbd_PutP"/>
    <property type="match status" value="1"/>
</dbReference>
<keyword evidence="14" id="KW-0997">Cell inner membrane</keyword>
<dbReference type="InterPro" id="IPR018212">
    <property type="entry name" value="Na/solute_symporter_CS"/>
</dbReference>
<keyword evidence="14" id="KW-0029">Amino-acid transport</keyword>
<feature type="transmembrane region" description="Helical" evidence="14">
    <location>
        <begin position="84"/>
        <end position="105"/>
    </location>
</feature>
<feature type="transmembrane region" description="Helical" evidence="14">
    <location>
        <begin position="12"/>
        <end position="34"/>
    </location>
</feature>
<comment type="similarity">
    <text evidence="2 13">Belongs to the sodium:solute symporter (SSF) (TC 2.A.21) family.</text>
</comment>
<evidence type="ECO:0000256" key="10">
    <source>
        <dbReference type="ARBA" id="ARBA00023136"/>
    </source>
</evidence>
<keyword evidence="10 14" id="KW-0472">Membrane</keyword>
<evidence type="ECO:0000256" key="12">
    <source>
        <dbReference type="ARBA" id="ARBA00033708"/>
    </source>
</evidence>
<evidence type="ECO:0000256" key="6">
    <source>
        <dbReference type="ARBA" id="ARBA00022847"/>
    </source>
</evidence>
<name>A0ABR5VHI0_MARGR</name>
<dbReference type="InterPro" id="IPR038377">
    <property type="entry name" value="Na/Glc_symporter_sf"/>
</dbReference>
<feature type="transmembrane region" description="Helical" evidence="14">
    <location>
        <begin position="168"/>
        <end position="193"/>
    </location>
</feature>
<keyword evidence="6 14" id="KW-0769">Symport</keyword>
<dbReference type="Proteomes" id="UP000075766">
    <property type="component" value="Unassembled WGS sequence"/>
</dbReference>
<reference evidence="15 16" key="1">
    <citation type="submission" date="2016-02" db="EMBL/GenBank/DDBJ databases">
        <title>Genome sequence of Marichromatium gracile YL-28, a purple sulfur bacterium.</title>
        <authorList>
            <person name="Zhao C."/>
            <person name="Hong X."/>
            <person name="Chen S."/>
            <person name="Yang S."/>
        </authorList>
    </citation>
    <scope>NUCLEOTIDE SEQUENCE [LARGE SCALE GENOMIC DNA]</scope>
    <source>
        <strain evidence="15 16">YL28</strain>
    </source>
</reference>
<keyword evidence="4" id="KW-1003">Cell membrane</keyword>
<dbReference type="Gene3D" id="1.20.1730.10">
    <property type="entry name" value="Sodium/glucose cotransporter"/>
    <property type="match status" value="1"/>
</dbReference>
<dbReference type="InterPro" id="IPR001734">
    <property type="entry name" value="Na/solute_symporter"/>
</dbReference>
<gene>
    <name evidence="15" type="ORF">AY586_01620</name>
</gene>
<evidence type="ECO:0000313" key="15">
    <source>
        <dbReference type="EMBL" id="KXX64805.1"/>
    </source>
</evidence>
<feature type="transmembrane region" description="Helical" evidence="14">
    <location>
        <begin position="410"/>
        <end position="430"/>
    </location>
</feature>
<dbReference type="PANTHER" id="PTHR48086">
    <property type="entry name" value="SODIUM/PROLINE SYMPORTER-RELATED"/>
    <property type="match status" value="1"/>
</dbReference>
<evidence type="ECO:0000256" key="9">
    <source>
        <dbReference type="ARBA" id="ARBA00023065"/>
    </source>
</evidence>
<keyword evidence="9 14" id="KW-0406">Ion transport</keyword>
<evidence type="ECO:0000256" key="3">
    <source>
        <dbReference type="ARBA" id="ARBA00022448"/>
    </source>
</evidence>
<evidence type="ECO:0000256" key="5">
    <source>
        <dbReference type="ARBA" id="ARBA00022692"/>
    </source>
</evidence>
<evidence type="ECO:0000313" key="16">
    <source>
        <dbReference type="Proteomes" id="UP000075766"/>
    </source>
</evidence>
<comment type="caution">
    <text evidence="15">The sequence shown here is derived from an EMBL/GenBank/DDBJ whole genome shotgun (WGS) entry which is preliminary data.</text>
</comment>
<feature type="transmembrane region" description="Helical" evidence="14">
    <location>
        <begin position="379"/>
        <end position="398"/>
    </location>
</feature>
<comment type="subcellular location">
    <subcellularLocation>
        <location evidence="14">Cell inner membrane</location>
        <topology evidence="14">Multi-pass membrane protein</topology>
    </subcellularLocation>
    <subcellularLocation>
        <location evidence="1">Cell membrane</location>
        <topology evidence="1">Multi-pass membrane protein</topology>
    </subcellularLocation>
</comment>
<dbReference type="Pfam" id="PF00474">
    <property type="entry name" value="SSF"/>
    <property type="match status" value="1"/>
</dbReference>
<dbReference type="PROSITE" id="PS00456">
    <property type="entry name" value="NA_SOLUT_SYMP_1"/>
    <property type="match status" value="1"/>
</dbReference>
<dbReference type="InterPro" id="IPR011851">
    <property type="entry name" value="Na/Pro_symporter"/>
</dbReference>
<accession>A0ABR5VHI0</accession>
<keyword evidence="7 14" id="KW-1133">Transmembrane helix</keyword>
<evidence type="ECO:0000256" key="8">
    <source>
        <dbReference type="ARBA" id="ARBA00023053"/>
    </source>
</evidence>
<dbReference type="InterPro" id="IPR050277">
    <property type="entry name" value="Sodium:Solute_Symporter"/>
</dbReference>
<sequence>MPARSDGLTQDPIIISITFSIYFVIVLLIGWYAYQRTRDLSDFILGGRRLGSGVAALSASASDMSGWLLLGLPGFAYASGLESIWLAGGLLFGTWLNWLVVAARLRVFSFAYGNALTLPEYFANRFADASGLLRGIAAVFILLFFLIYTASGLVAGGKLFESVFGLPYVWAVGIAVLSIIVYTAIGGFLAVSWTDVMQGLLMAVALIAVPMLAIALAGGSGSAIDQLNAIDPDLFDPMTKIDGTAIGWIGIVSLAAWGLGYFGQPHVLARFQAIASPRKVAAARRIAVTWVALTLIGATLTGLTGIIALDAPLLGDDRETVFIELVNLLFHPVIAGILLAAILAAIMSTADSQLLVSSSAFTEDVYRTLMRREASERELVMVGRAAVVSIALFAFALAMDPDAMVLDLVAYAWAGFGAAFGAPLVLSLYWRRMTRRGALAGIIVGGLTVVVWKQLDGGLFALYEIVPGMLFSTLAVVIVSLFDRQGQAHLGERFDEVREQLRVEMRG</sequence>
<evidence type="ECO:0000256" key="2">
    <source>
        <dbReference type="ARBA" id="ARBA00006434"/>
    </source>
</evidence>
<keyword evidence="3 14" id="KW-0813">Transport</keyword>
<dbReference type="EMBL" id="LSYU01000044">
    <property type="protein sequence ID" value="KXX64805.1"/>
    <property type="molecule type" value="Genomic_DNA"/>
</dbReference>
<dbReference type="NCBIfam" id="TIGR00813">
    <property type="entry name" value="sss"/>
    <property type="match status" value="1"/>
</dbReference>
<feature type="transmembrane region" description="Helical" evidence="14">
    <location>
        <begin position="286"/>
        <end position="309"/>
    </location>
</feature>
<dbReference type="NCBIfam" id="TIGR02121">
    <property type="entry name" value="Na_Pro_sym"/>
    <property type="match status" value="1"/>
</dbReference>
<evidence type="ECO:0000256" key="13">
    <source>
        <dbReference type="RuleBase" id="RU362091"/>
    </source>
</evidence>
<protein>
    <recommendedName>
        <fullName evidence="14">Sodium/proline symporter</fullName>
    </recommendedName>
    <alternativeName>
        <fullName evidence="14">Proline permease</fullName>
    </alternativeName>
</protein>
<feature type="transmembrane region" description="Helical" evidence="14">
    <location>
        <begin position="244"/>
        <end position="262"/>
    </location>
</feature>
<comment type="function">
    <text evidence="14">Catalyzes the sodium-dependent uptake of extracellular L-proline.</text>
</comment>
<evidence type="ECO:0000256" key="1">
    <source>
        <dbReference type="ARBA" id="ARBA00004651"/>
    </source>
</evidence>
<feature type="transmembrane region" description="Helical" evidence="14">
    <location>
        <begin position="437"/>
        <end position="455"/>
    </location>
</feature>
<proteinExistence type="inferred from homology"/>
<comment type="catalytic activity">
    <reaction evidence="12">
        <text>L-proline(in) + Na(+)(in) = L-proline(out) + Na(+)(out)</text>
        <dbReference type="Rhea" id="RHEA:28967"/>
        <dbReference type="ChEBI" id="CHEBI:29101"/>
        <dbReference type="ChEBI" id="CHEBI:60039"/>
    </reaction>
</comment>
<organism evidence="15 16">
    <name type="scientific">Marichromatium gracile</name>
    <name type="common">Chromatium gracile</name>
    <dbReference type="NCBI Taxonomy" id="1048"/>
    <lineage>
        <taxon>Bacteria</taxon>
        <taxon>Pseudomonadati</taxon>
        <taxon>Pseudomonadota</taxon>
        <taxon>Gammaproteobacteria</taxon>
        <taxon>Chromatiales</taxon>
        <taxon>Chromatiaceae</taxon>
        <taxon>Marichromatium</taxon>
    </lineage>
</organism>